<dbReference type="RefSeq" id="XP_007725725.1">
    <property type="nucleotide sequence ID" value="XM_007727535.1"/>
</dbReference>
<proteinExistence type="inferred from homology"/>
<dbReference type="Gene3D" id="1.10.630.10">
    <property type="entry name" value="Cytochrome P450"/>
    <property type="match status" value="1"/>
</dbReference>
<comment type="cofactor">
    <cofactor evidence="1 6">
        <name>heme</name>
        <dbReference type="ChEBI" id="CHEBI:30413"/>
    </cofactor>
</comment>
<dbReference type="InterPro" id="IPR017972">
    <property type="entry name" value="Cyt_P450_CS"/>
</dbReference>
<dbReference type="OrthoDB" id="1470350at2759"/>
<dbReference type="PRINTS" id="PR00385">
    <property type="entry name" value="P450"/>
</dbReference>
<dbReference type="PROSITE" id="PS00086">
    <property type="entry name" value="CYTOCHROME_P450"/>
    <property type="match status" value="1"/>
</dbReference>
<evidence type="ECO:0000256" key="4">
    <source>
        <dbReference type="ARBA" id="ARBA00023002"/>
    </source>
</evidence>
<dbReference type="GO" id="GO:0005506">
    <property type="term" value="F:iron ion binding"/>
    <property type="evidence" value="ECO:0007669"/>
    <property type="project" value="InterPro"/>
</dbReference>
<accession>W9Y0E9</accession>
<comment type="caution">
    <text evidence="9">The sequence shown here is derived from an EMBL/GenBank/DDBJ whole genome shotgun (WGS) entry which is preliminary data.</text>
</comment>
<keyword evidence="6 7" id="KW-0349">Heme</keyword>
<gene>
    <name evidence="9" type="ORF">A1O1_06657</name>
</gene>
<name>W9Y0E9_9EURO</name>
<dbReference type="STRING" id="1182541.W9Y0E9"/>
<sequence length="580" mass="64724">MISVVATSSWSLMWMPVLLAAVLQVIVVIKRLFSPLSRVPGPFITKISYVPIFAYDQRSKRTAWIRRLHDKYGPVVRVSPTEISVASATGIRDIFAGSSSSGGPYPKSKTFELFKHFGARNSFTSITSAQHGWRRKVIGASYSQSAVLAREAATGNIWRTAGNYIHYIGRAGMPAGGNSIAKSVDIHTANTFFAGDSVSSYVLLDGLQALLGNEKHQRLIVNTQEKPGDVLSYFHQEYREFFNWLNAIKIFVRAWVPGLGPQVLSERTRVGDKDPKKLNSVWYGGTEYRDFTYKSYLDAKSELKSNPQSLARGPITLKLANNVITGEQIQTSRNPVVEDPSMRGFESEGNFHKDAGAASEAMDHLIAGQDTTSETLSHAFQALSMLQNKPIQDKLRAEIATLNLPTEHDQPLQSEQLSHLMRAPYLDAVIKETLRLYPPHTTNIQRTVPAGGRVLDGLYLTGGAKVGTSAYVVHMNREVFGPDVESWKPERWLLEDKDQVRQMEQTLWAFGSGTRGCVGKHLAMVEMKILLSSLYGRYTTIPDQQREVPLESNHFKFRSTNRDYSYFPNAGGRIVFAEDI</sequence>
<keyword evidence="4 7" id="KW-0560">Oxidoreductase</keyword>
<keyword evidence="5 6" id="KW-0408">Iron</keyword>
<dbReference type="EMBL" id="AMWN01000005">
    <property type="protein sequence ID" value="EXJ86287.1"/>
    <property type="molecule type" value="Genomic_DNA"/>
</dbReference>
<evidence type="ECO:0000256" key="3">
    <source>
        <dbReference type="ARBA" id="ARBA00022723"/>
    </source>
</evidence>
<evidence type="ECO:0008006" key="11">
    <source>
        <dbReference type="Google" id="ProtNLM"/>
    </source>
</evidence>
<keyword evidence="8" id="KW-1133">Transmembrane helix</keyword>
<reference evidence="9 10" key="1">
    <citation type="submission" date="2013-03" db="EMBL/GenBank/DDBJ databases">
        <title>The Genome Sequence of Capronia coronata CBS 617.96.</title>
        <authorList>
            <consortium name="The Broad Institute Genomics Platform"/>
            <person name="Cuomo C."/>
            <person name="de Hoog S."/>
            <person name="Gorbushina A."/>
            <person name="Walker B."/>
            <person name="Young S.K."/>
            <person name="Zeng Q."/>
            <person name="Gargeya S."/>
            <person name="Fitzgerald M."/>
            <person name="Haas B."/>
            <person name="Abouelleil A."/>
            <person name="Allen A.W."/>
            <person name="Alvarado L."/>
            <person name="Arachchi H.M."/>
            <person name="Berlin A.M."/>
            <person name="Chapman S.B."/>
            <person name="Gainer-Dewar J."/>
            <person name="Goldberg J."/>
            <person name="Griggs A."/>
            <person name="Gujja S."/>
            <person name="Hansen M."/>
            <person name="Howarth C."/>
            <person name="Imamovic A."/>
            <person name="Ireland A."/>
            <person name="Larimer J."/>
            <person name="McCowan C."/>
            <person name="Murphy C."/>
            <person name="Pearson M."/>
            <person name="Poon T.W."/>
            <person name="Priest M."/>
            <person name="Roberts A."/>
            <person name="Saif S."/>
            <person name="Shea T."/>
            <person name="Sisk P."/>
            <person name="Sykes S."/>
            <person name="Wortman J."/>
            <person name="Nusbaum C."/>
            <person name="Birren B."/>
        </authorList>
    </citation>
    <scope>NUCLEOTIDE SEQUENCE [LARGE SCALE GENOMIC DNA]</scope>
    <source>
        <strain evidence="9 10">CBS 617.96</strain>
    </source>
</reference>
<dbReference type="Proteomes" id="UP000019484">
    <property type="component" value="Unassembled WGS sequence"/>
</dbReference>
<dbReference type="InterPro" id="IPR050121">
    <property type="entry name" value="Cytochrome_P450_monoxygenase"/>
</dbReference>
<keyword evidence="3 6" id="KW-0479">Metal-binding</keyword>
<keyword evidence="8" id="KW-0472">Membrane</keyword>
<dbReference type="InterPro" id="IPR002403">
    <property type="entry name" value="Cyt_P450_E_grp-IV"/>
</dbReference>
<dbReference type="AlphaFoldDB" id="W9Y0E9"/>
<dbReference type="HOGENOM" id="CLU_001570_14_0_1"/>
<feature type="binding site" description="axial binding residue" evidence="6">
    <location>
        <position position="517"/>
    </location>
    <ligand>
        <name>heme</name>
        <dbReference type="ChEBI" id="CHEBI:30413"/>
    </ligand>
    <ligandPart>
        <name>Fe</name>
        <dbReference type="ChEBI" id="CHEBI:18248"/>
    </ligandPart>
</feature>
<organism evidence="9 10">
    <name type="scientific">Capronia coronata CBS 617.96</name>
    <dbReference type="NCBI Taxonomy" id="1182541"/>
    <lineage>
        <taxon>Eukaryota</taxon>
        <taxon>Fungi</taxon>
        <taxon>Dikarya</taxon>
        <taxon>Ascomycota</taxon>
        <taxon>Pezizomycotina</taxon>
        <taxon>Eurotiomycetes</taxon>
        <taxon>Chaetothyriomycetidae</taxon>
        <taxon>Chaetothyriales</taxon>
        <taxon>Herpotrichiellaceae</taxon>
        <taxon>Capronia</taxon>
    </lineage>
</organism>
<evidence type="ECO:0000256" key="6">
    <source>
        <dbReference type="PIRSR" id="PIRSR602403-1"/>
    </source>
</evidence>
<dbReference type="GeneID" id="19161524"/>
<dbReference type="Pfam" id="PF00067">
    <property type="entry name" value="p450"/>
    <property type="match status" value="1"/>
</dbReference>
<dbReference type="PRINTS" id="PR00465">
    <property type="entry name" value="EP450IV"/>
</dbReference>
<comment type="similarity">
    <text evidence="2 7">Belongs to the cytochrome P450 family.</text>
</comment>
<dbReference type="GO" id="GO:0004497">
    <property type="term" value="F:monooxygenase activity"/>
    <property type="evidence" value="ECO:0007669"/>
    <property type="project" value="UniProtKB-KW"/>
</dbReference>
<evidence type="ECO:0000256" key="2">
    <source>
        <dbReference type="ARBA" id="ARBA00010617"/>
    </source>
</evidence>
<dbReference type="GO" id="GO:0020037">
    <property type="term" value="F:heme binding"/>
    <property type="evidence" value="ECO:0007669"/>
    <property type="project" value="InterPro"/>
</dbReference>
<evidence type="ECO:0000313" key="10">
    <source>
        <dbReference type="Proteomes" id="UP000019484"/>
    </source>
</evidence>
<evidence type="ECO:0000313" key="9">
    <source>
        <dbReference type="EMBL" id="EXJ86287.1"/>
    </source>
</evidence>
<dbReference type="PANTHER" id="PTHR24305">
    <property type="entry name" value="CYTOCHROME P450"/>
    <property type="match status" value="1"/>
</dbReference>
<dbReference type="InterPro" id="IPR001128">
    <property type="entry name" value="Cyt_P450"/>
</dbReference>
<keyword evidence="7" id="KW-0503">Monooxygenase</keyword>
<dbReference type="GO" id="GO:0016705">
    <property type="term" value="F:oxidoreductase activity, acting on paired donors, with incorporation or reduction of molecular oxygen"/>
    <property type="evidence" value="ECO:0007669"/>
    <property type="project" value="InterPro"/>
</dbReference>
<evidence type="ECO:0000256" key="1">
    <source>
        <dbReference type="ARBA" id="ARBA00001971"/>
    </source>
</evidence>
<dbReference type="PANTHER" id="PTHR24305:SF164">
    <property type="entry name" value="P450, PUTATIVE (EUROFUNG)-RELATED"/>
    <property type="match status" value="1"/>
</dbReference>
<evidence type="ECO:0000256" key="7">
    <source>
        <dbReference type="RuleBase" id="RU000461"/>
    </source>
</evidence>
<evidence type="ECO:0000256" key="8">
    <source>
        <dbReference type="SAM" id="Phobius"/>
    </source>
</evidence>
<dbReference type="InterPro" id="IPR036396">
    <property type="entry name" value="Cyt_P450_sf"/>
</dbReference>
<dbReference type="eggNOG" id="KOG0157">
    <property type="taxonomic scope" value="Eukaryota"/>
</dbReference>
<evidence type="ECO:0000256" key="5">
    <source>
        <dbReference type="ARBA" id="ARBA00023004"/>
    </source>
</evidence>
<protein>
    <recommendedName>
        <fullName evidence="11">Cytochrome P450 oxidoreductase</fullName>
    </recommendedName>
</protein>
<keyword evidence="10" id="KW-1185">Reference proteome</keyword>
<dbReference type="SUPFAM" id="SSF48264">
    <property type="entry name" value="Cytochrome P450"/>
    <property type="match status" value="1"/>
</dbReference>
<feature type="transmembrane region" description="Helical" evidence="8">
    <location>
        <begin position="12"/>
        <end position="29"/>
    </location>
</feature>
<keyword evidence="8" id="KW-0812">Transmembrane</keyword>